<evidence type="ECO:0000313" key="3">
    <source>
        <dbReference type="Proteomes" id="UP001209878"/>
    </source>
</evidence>
<dbReference type="AlphaFoldDB" id="A0AAD9NZX8"/>
<proteinExistence type="predicted"/>
<keyword evidence="3" id="KW-1185">Reference proteome</keyword>
<sequence length="106" mass="11626">MEAYKKLLQYMKTAPVEDTNVPPLDRIPTNEFIEKFLENDDGNTSVPASRRSSSCRGSRHSEHDRRSTASGSSSVRSKSKTKPTPDKADDLETVLDLTGESVTPGA</sequence>
<organism evidence="2 3">
    <name type="scientific">Ridgeia piscesae</name>
    <name type="common">Tubeworm</name>
    <dbReference type="NCBI Taxonomy" id="27915"/>
    <lineage>
        <taxon>Eukaryota</taxon>
        <taxon>Metazoa</taxon>
        <taxon>Spiralia</taxon>
        <taxon>Lophotrochozoa</taxon>
        <taxon>Annelida</taxon>
        <taxon>Polychaeta</taxon>
        <taxon>Sedentaria</taxon>
        <taxon>Canalipalpata</taxon>
        <taxon>Sabellida</taxon>
        <taxon>Siboglinidae</taxon>
        <taxon>Ridgeia</taxon>
    </lineage>
</organism>
<dbReference type="EMBL" id="JAODUO010000229">
    <property type="protein sequence ID" value="KAK2185593.1"/>
    <property type="molecule type" value="Genomic_DNA"/>
</dbReference>
<protein>
    <submittedName>
        <fullName evidence="2">Uncharacterized protein</fullName>
    </submittedName>
</protein>
<evidence type="ECO:0000313" key="2">
    <source>
        <dbReference type="EMBL" id="KAK2185593.1"/>
    </source>
</evidence>
<feature type="region of interest" description="Disordered" evidence="1">
    <location>
        <begin position="38"/>
        <end position="106"/>
    </location>
</feature>
<dbReference type="Proteomes" id="UP001209878">
    <property type="component" value="Unassembled WGS sequence"/>
</dbReference>
<gene>
    <name evidence="2" type="ORF">NP493_230g02014</name>
</gene>
<evidence type="ECO:0000256" key="1">
    <source>
        <dbReference type="SAM" id="MobiDB-lite"/>
    </source>
</evidence>
<name>A0AAD9NZX8_RIDPI</name>
<accession>A0AAD9NZX8</accession>
<comment type="caution">
    <text evidence="2">The sequence shown here is derived from an EMBL/GenBank/DDBJ whole genome shotgun (WGS) entry which is preliminary data.</text>
</comment>
<reference evidence="2" key="1">
    <citation type="journal article" date="2023" name="Mol. Biol. Evol.">
        <title>Third-Generation Sequencing Reveals the Adaptive Role of the Epigenome in Three Deep-Sea Polychaetes.</title>
        <authorList>
            <person name="Perez M."/>
            <person name="Aroh O."/>
            <person name="Sun Y."/>
            <person name="Lan Y."/>
            <person name="Juniper S.K."/>
            <person name="Young C.R."/>
            <person name="Angers B."/>
            <person name="Qian P.Y."/>
        </authorList>
    </citation>
    <scope>NUCLEOTIDE SEQUENCE</scope>
    <source>
        <strain evidence="2">R07B-5</strain>
    </source>
</reference>